<accession>A0ABW0W0I4</accession>
<dbReference type="EC" id="3.1.4.-" evidence="2"/>
<proteinExistence type="predicted"/>
<dbReference type="GO" id="GO:0016787">
    <property type="term" value="F:hydrolase activity"/>
    <property type="evidence" value="ECO:0007669"/>
    <property type="project" value="UniProtKB-KW"/>
</dbReference>
<keyword evidence="3" id="KW-1185">Reference proteome</keyword>
<dbReference type="EMBL" id="JBHSOW010000064">
    <property type="protein sequence ID" value="MFC5650943.1"/>
    <property type="molecule type" value="Genomic_DNA"/>
</dbReference>
<protein>
    <submittedName>
        <fullName evidence="2">HD-GYP domain-containing protein</fullName>
        <ecNumber evidence="2">3.1.4.-</ecNumber>
    </submittedName>
</protein>
<reference evidence="3" key="1">
    <citation type="journal article" date="2019" name="Int. J. Syst. Evol. Microbiol.">
        <title>The Global Catalogue of Microorganisms (GCM) 10K type strain sequencing project: providing services to taxonomists for standard genome sequencing and annotation.</title>
        <authorList>
            <consortium name="The Broad Institute Genomics Platform"/>
            <consortium name="The Broad Institute Genome Sequencing Center for Infectious Disease"/>
            <person name="Wu L."/>
            <person name="Ma J."/>
        </authorList>
    </citation>
    <scope>NUCLEOTIDE SEQUENCE [LARGE SCALE GENOMIC DNA]</scope>
    <source>
        <strain evidence="3">CGMCC 1.3240</strain>
    </source>
</reference>
<evidence type="ECO:0000259" key="1">
    <source>
        <dbReference type="PROSITE" id="PS51832"/>
    </source>
</evidence>
<comment type="caution">
    <text evidence="2">The sequence shown here is derived from an EMBL/GenBank/DDBJ whole genome shotgun (WGS) entry which is preliminary data.</text>
</comment>
<dbReference type="PANTHER" id="PTHR43155">
    <property type="entry name" value="CYCLIC DI-GMP PHOSPHODIESTERASE PA4108-RELATED"/>
    <property type="match status" value="1"/>
</dbReference>
<name>A0ABW0W0I4_9BACL</name>
<sequence>MRSEIHPYAKIMAIADVFDALTSNRAYRGAMLPHEAIEIFFTGSDSHFEPEIIKVFQKS</sequence>
<evidence type="ECO:0000313" key="2">
    <source>
        <dbReference type="EMBL" id="MFC5650943.1"/>
    </source>
</evidence>
<dbReference type="Proteomes" id="UP001596047">
    <property type="component" value="Unassembled WGS sequence"/>
</dbReference>
<dbReference type="Pfam" id="PF13487">
    <property type="entry name" value="HD_5"/>
    <property type="match status" value="1"/>
</dbReference>
<dbReference type="PANTHER" id="PTHR43155:SF2">
    <property type="entry name" value="CYCLIC DI-GMP PHOSPHODIESTERASE PA4108"/>
    <property type="match status" value="1"/>
</dbReference>
<organism evidence="2 3">
    <name type="scientific">Paenibacillus solisilvae</name>
    <dbReference type="NCBI Taxonomy" id="2486751"/>
    <lineage>
        <taxon>Bacteria</taxon>
        <taxon>Bacillati</taxon>
        <taxon>Bacillota</taxon>
        <taxon>Bacilli</taxon>
        <taxon>Bacillales</taxon>
        <taxon>Paenibacillaceae</taxon>
        <taxon>Paenibacillus</taxon>
    </lineage>
</organism>
<dbReference type="InterPro" id="IPR037522">
    <property type="entry name" value="HD_GYP_dom"/>
</dbReference>
<dbReference type="PROSITE" id="PS51832">
    <property type="entry name" value="HD_GYP"/>
    <property type="match status" value="1"/>
</dbReference>
<gene>
    <name evidence="2" type="ORF">ACFPYJ_17880</name>
</gene>
<evidence type="ECO:0000313" key="3">
    <source>
        <dbReference type="Proteomes" id="UP001596047"/>
    </source>
</evidence>
<keyword evidence="2" id="KW-0378">Hydrolase</keyword>
<feature type="domain" description="HD-GYP" evidence="1">
    <location>
        <begin position="1"/>
        <end position="59"/>
    </location>
</feature>
<dbReference type="SUPFAM" id="SSF109604">
    <property type="entry name" value="HD-domain/PDEase-like"/>
    <property type="match status" value="1"/>
</dbReference>
<dbReference type="Gene3D" id="1.10.3210.10">
    <property type="entry name" value="Hypothetical protein af1432"/>
    <property type="match status" value="1"/>
</dbReference>